<evidence type="ECO:0000256" key="1">
    <source>
        <dbReference type="SAM" id="Phobius"/>
    </source>
</evidence>
<keyword evidence="1" id="KW-0472">Membrane</keyword>
<dbReference type="EMBL" id="CAEZZR010000081">
    <property type="protein sequence ID" value="CAB4777108.1"/>
    <property type="molecule type" value="Genomic_DNA"/>
</dbReference>
<dbReference type="AlphaFoldDB" id="A0A6J6W275"/>
<organism evidence="2">
    <name type="scientific">freshwater metagenome</name>
    <dbReference type="NCBI Taxonomy" id="449393"/>
    <lineage>
        <taxon>unclassified sequences</taxon>
        <taxon>metagenomes</taxon>
        <taxon>ecological metagenomes</taxon>
    </lineage>
</organism>
<feature type="transmembrane region" description="Helical" evidence="1">
    <location>
        <begin position="31"/>
        <end position="49"/>
    </location>
</feature>
<keyword evidence="1" id="KW-1133">Transmembrane helix</keyword>
<protein>
    <submittedName>
        <fullName evidence="2">Unannotated protein</fullName>
    </submittedName>
</protein>
<proteinExistence type="predicted"/>
<name>A0A6J6W275_9ZZZZ</name>
<keyword evidence="1" id="KW-0812">Transmembrane</keyword>
<gene>
    <name evidence="2" type="ORF">UFOPK2907_00906</name>
</gene>
<accession>A0A6J6W275</accession>
<feature type="transmembrane region" description="Helical" evidence="1">
    <location>
        <begin position="7"/>
        <end position="25"/>
    </location>
</feature>
<evidence type="ECO:0000313" key="2">
    <source>
        <dbReference type="EMBL" id="CAB4777108.1"/>
    </source>
</evidence>
<reference evidence="2" key="1">
    <citation type="submission" date="2020-05" db="EMBL/GenBank/DDBJ databases">
        <authorList>
            <person name="Chiriac C."/>
            <person name="Salcher M."/>
            <person name="Ghai R."/>
            <person name="Kavagutti S V."/>
        </authorList>
    </citation>
    <scope>NUCLEOTIDE SEQUENCE</scope>
</reference>
<sequence>MFAVYDVVVNGAIVSGALIAALLVPASGKSFVVPALVSLVYITSAAWFLRPSRFSFSL</sequence>